<evidence type="ECO:0000313" key="1">
    <source>
        <dbReference type="EMBL" id="TBN11364.1"/>
    </source>
</evidence>
<dbReference type="GeneID" id="301042275"/>
<sequence length="127" mass="14474">MFDQDESVILVEWKVGLHTYLPFIYFLKNVNRTVIDQPVRFFFTINVMLSGLRITSPPQLNSKAFAKVGVANPRRYSGWSPKCAASLLNAADHNHAPLLVHKRARALFKLKRKSPDLSIRAFNQSYG</sequence>
<keyword evidence="2" id="KW-1185">Reference proteome</keyword>
<proteinExistence type="predicted"/>
<organism evidence="1 2">
    <name type="scientific">Agrobacterium cavarae</name>
    <dbReference type="NCBI Taxonomy" id="2528239"/>
    <lineage>
        <taxon>Bacteria</taxon>
        <taxon>Pseudomonadati</taxon>
        <taxon>Pseudomonadota</taxon>
        <taxon>Alphaproteobacteria</taxon>
        <taxon>Hyphomicrobiales</taxon>
        <taxon>Rhizobiaceae</taxon>
        <taxon>Rhizobium/Agrobacterium group</taxon>
        <taxon>Agrobacterium</taxon>
    </lineage>
</organism>
<accession>A0ABY1Y5X8</accession>
<name>A0ABY1Y5X8_9HYPH</name>
<evidence type="ECO:0000313" key="2">
    <source>
        <dbReference type="Proteomes" id="UP000294239"/>
    </source>
</evidence>
<reference evidence="1 2" key="1">
    <citation type="submission" date="2019-02" db="EMBL/GenBank/DDBJ databases">
        <title>Current taxonomic status of genus Agrobacterium and description of Agrobacterium cavarae sp. nov. isolated from maize roots.</title>
        <authorList>
            <person name="Flores-Felix J.D."/>
            <person name="Menendez E."/>
            <person name="Ramirez-Bahena M.H."/>
            <person name="Garcia-Fraile P."/>
            <person name="Velazquez E."/>
        </authorList>
    </citation>
    <scope>NUCLEOTIDE SEQUENCE [LARGE SCALE GENOMIC DNA]</scope>
    <source>
        <strain evidence="1 2">RZME10</strain>
    </source>
</reference>
<dbReference type="Proteomes" id="UP000294239">
    <property type="component" value="Unassembled WGS sequence"/>
</dbReference>
<protein>
    <submittedName>
        <fullName evidence="1">Uncharacterized protein</fullName>
    </submittedName>
</protein>
<dbReference type="RefSeq" id="WP_130978377.1">
    <property type="nucleotide sequence ID" value="NZ_SISF01000031.1"/>
</dbReference>
<comment type="caution">
    <text evidence="1">The sequence shown here is derived from an EMBL/GenBank/DDBJ whole genome shotgun (WGS) entry which is preliminary data.</text>
</comment>
<gene>
    <name evidence="1" type="ORF">EYC79_13915</name>
</gene>
<dbReference type="EMBL" id="SISF01000031">
    <property type="protein sequence ID" value="TBN11364.1"/>
    <property type="molecule type" value="Genomic_DNA"/>
</dbReference>